<proteinExistence type="evidence at transcript level"/>
<reference evidence="1" key="1">
    <citation type="journal article" date="2007" name="PLoS Biol.">
        <title>Rate of evolution in brain-expressed genes in humans and other primates.</title>
        <authorList>
            <person name="Wang H.-Y."/>
            <person name="Chien H.-C."/>
            <person name="Osada N."/>
            <person name="Hashimoto K."/>
            <person name="Sugano S."/>
            <person name="Gojobori T."/>
            <person name="Chou C.-K."/>
            <person name="Tsai S.-F."/>
            <person name="Wu C.-I."/>
            <person name="Shen C.-K.J."/>
        </authorList>
    </citation>
    <scope>NUCLEOTIDE SEQUENCE</scope>
</reference>
<accession>I7GMR8</accession>
<dbReference type="AlphaFoldDB" id="I7GMR8"/>
<protein>
    <submittedName>
        <fullName evidence="1">Macaca fascicularis brain cDNA clone: QflA-18051, similar to human hypothetical protein LOC386597 (LOC386597), mRNA, RefSeq: XM_379073.1</fullName>
    </submittedName>
</protein>
<evidence type="ECO:0000313" key="1">
    <source>
        <dbReference type="EMBL" id="BAE89485.1"/>
    </source>
</evidence>
<dbReference type="EMBL" id="AB172423">
    <property type="protein sequence ID" value="BAE89485.1"/>
    <property type="molecule type" value="mRNA"/>
</dbReference>
<organism evidence="1">
    <name type="scientific">Macaca fascicularis</name>
    <name type="common">Crab-eating macaque</name>
    <name type="synonym">Cynomolgus monkey</name>
    <dbReference type="NCBI Taxonomy" id="9541"/>
    <lineage>
        <taxon>Eukaryota</taxon>
        <taxon>Metazoa</taxon>
        <taxon>Chordata</taxon>
        <taxon>Craniata</taxon>
        <taxon>Vertebrata</taxon>
        <taxon>Euteleostomi</taxon>
        <taxon>Mammalia</taxon>
        <taxon>Eutheria</taxon>
        <taxon>Euarchontoglires</taxon>
        <taxon>Primates</taxon>
        <taxon>Haplorrhini</taxon>
        <taxon>Catarrhini</taxon>
        <taxon>Cercopithecidae</taxon>
        <taxon>Cercopithecinae</taxon>
        <taxon>Macaca</taxon>
    </lineage>
</organism>
<sequence>MLGKNTTIQVNMKILNIVTNFTVCKFYSYVYQKPPST</sequence>
<name>I7GMR8_MACFA</name>